<proteinExistence type="predicted"/>
<evidence type="ECO:0000256" key="1">
    <source>
        <dbReference type="ARBA" id="ARBA00022598"/>
    </source>
</evidence>
<organism evidence="6">
    <name type="scientific">marine metagenome</name>
    <dbReference type="NCBI Taxonomy" id="408172"/>
    <lineage>
        <taxon>unclassified sequences</taxon>
        <taxon>metagenomes</taxon>
        <taxon>ecological metagenomes</taxon>
    </lineage>
</organism>
<dbReference type="InterPro" id="IPR036565">
    <property type="entry name" value="Mur-like_cat_sf"/>
</dbReference>
<evidence type="ECO:0000259" key="5">
    <source>
        <dbReference type="Pfam" id="PF08245"/>
    </source>
</evidence>
<dbReference type="Pfam" id="PF01225">
    <property type="entry name" value="Mur_ligase"/>
    <property type="match status" value="1"/>
</dbReference>
<evidence type="ECO:0000313" key="6">
    <source>
        <dbReference type="EMBL" id="SVA10393.1"/>
    </source>
</evidence>
<feature type="domain" description="Mur ligase central" evidence="5">
    <location>
        <begin position="108"/>
        <end position="229"/>
    </location>
</feature>
<feature type="domain" description="Mur ligase N-terminal catalytic" evidence="4">
    <location>
        <begin position="30"/>
        <end position="78"/>
    </location>
</feature>
<evidence type="ECO:0000259" key="4">
    <source>
        <dbReference type="Pfam" id="PF01225"/>
    </source>
</evidence>
<dbReference type="InterPro" id="IPR035911">
    <property type="entry name" value="MurE/MurF_N"/>
</dbReference>
<feature type="non-terminal residue" evidence="6">
    <location>
        <position position="244"/>
    </location>
</feature>
<dbReference type="Gene3D" id="3.40.1190.10">
    <property type="entry name" value="Mur-like, catalytic domain"/>
    <property type="match status" value="1"/>
</dbReference>
<keyword evidence="2" id="KW-0547">Nucleotide-binding</keyword>
<dbReference type="PANTHER" id="PTHR43024">
    <property type="entry name" value="UDP-N-ACETYLMURAMOYL-TRIPEPTIDE--D-ALANYL-D-ALANINE LIGASE"/>
    <property type="match status" value="1"/>
</dbReference>
<reference evidence="6" key="1">
    <citation type="submission" date="2018-05" db="EMBL/GenBank/DDBJ databases">
        <authorList>
            <person name="Lanie J.A."/>
            <person name="Ng W.-L."/>
            <person name="Kazmierczak K.M."/>
            <person name="Andrzejewski T.M."/>
            <person name="Davidsen T.M."/>
            <person name="Wayne K.J."/>
            <person name="Tettelin H."/>
            <person name="Glass J.I."/>
            <person name="Rusch D."/>
            <person name="Podicherti R."/>
            <person name="Tsui H.-C.T."/>
            <person name="Winkler M.E."/>
        </authorList>
    </citation>
    <scope>NUCLEOTIDE SEQUENCE</scope>
</reference>
<dbReference type="Pfam" id="PF08245">
    <property type="entry name" value="Mur_ligase_M"/>
    <property type="match status" value="1"/>
</dbReference>
<dbReference type="PANTHER" id="PTHR43024:SF1">
    <property type="entry name" value="UDP-N-ACETYLMURAMOYL-TRIPEPTIDE--D-ALANYL-D-ALANINE LIGASE"/>
    <property type="match status" value="1"/>
</dbReference>
<gene>
    <name evidence="6" type="ORF">METZ01_LOCUS63247</name>
</gene>
<dbReference type="InterPro" id="IPR000713">
    <property type="entry name" value="Mur_ligase_N"/>
</dbReference>
<accession>A0A381T9B3</accession>
<dbReference type="EMBL" id="UINC01003926">
    <property type="protein sequence ID" value="SVA10393.1"/>
    <property type="molecule type" value="Genomic_DNA"/>
</dbReference>
<dbReference type="InterPro" id="IPR013221">
    <property type="entry name" value="Mur_ligase_cen"/>
</dbReference>
<evidence type="ECO:0000256" key="3">
    <source>
        <dbReference type="ARBA" id="ARBA00022840"/>
    </source>
</evidence>
<dbReference type="AlphaFoldDB" id="A0A381T9B3"/>
<dbReference type="InterPro" id="IPR051046">
    <property type="entry name" value="MurCDEF_CellWall_CoF430Synth"/>
</dbReference>
<dbReference type="GO" id="GO:0016881">
    <property type="term" value="F:acid-amino acid ligase activity"/>
    <property type="evidence" value="ECO:0007669"/>
    <property type="project" value="InterPro"/>
</dbReference>
<dbReference type="SUPFAM" id="SSF63418">
    <property type="entry name" value="MurE/MurF N-terminal domain"/>
    <property type="match status" value="1"/>
</dbReference>
<dbReference type="GO" id="GO:0005524">
    <property type="term" value="F:ATP binding"/>
    <property type="evidence" value="ECO:0007669"/>
    <property type="project" value="UniProtKB-KW"/>
</dbReference>
<sequence>MFELIDVEDLKTLSIIIDGELIGENKPFTSLITDSRKARKNSVFLALQGEDFNGHNFCESAIHSGSIAYISNNKINNHDGIVVQDTYIALLKLAKYQQEKVKPKTLAITGSNGKTTVKEMVAFIFRDQQNIVTTNKNDNNQFGVPFTVLRLKNDTEYLVLECGARKIGDFDLISEYLYFDVVAITNVNNSHIGIFKNQQNIIKTKIKLLDGLVDHGSVINGAFENLDSPSQFMKNDQGYRVTTH</sequence>
<name>A0A381T9B3_9ZZZZ</name>
<protein>
    <submittedName>
        <fullName evidence="6">Uncharacterized protein</fullName>
    </submittedName>
</protein>
<dbReference type="SUPFAM" id="SSF53623">
    <property type="entry name" value="MurD-like peptide ligases, catalytic domain"/>
    <property type="match status" value="1"/>
</dbReference>
<evidence type="ECO:0000256" key="2">
    <source>
        <dbReference type="ARBA" id="ARBA00022741"/>
    </source>
</evidence>
<keyword evidence="1" id="KW-0436">Ligase</keyword>
<keyword evidence="3" id="KW-0067">ATP-binding</keyword>
<dbReference type="Gene3D" id="3.40.1390.10">
    <property type="entry name" value="MurE/MurF, N-terminal domain"/>
    <property type="match status" value="1"/>
</dbReference>